<evidence type="ECO:0000256" key="2">
    <source>
        <dbReference type="SAM" id="Phobius"/>
    </source>
</evidence>
<sequence length="394" mass="46725">MIQKLFMKMRGFAIWNQKGHKLDGHKQVMNTGVDTRLYVKKNSYRPAAVCLGFLCLLLVAGLITRTYLCDKEIDQLQTSNTDLIREKNQLETRCNKLTRERDQLQTSYSNLVEEKDQLQTSYRPKDQLQTKKDQLQTSFNNLTSYNNLEEEKDQLQTSYNNLVEEKDQQQTRYNNLTSYNNLVEEKDQLQTSYNNLKDQLQTSYNNLVEEKDQLQTSYNNLVEDYNNLVEEKDQLQSRHNILLNLSIATLKCLGLSKHFFYYISSVKKNWNESRNDCLQRGADLVIIDSEEKQSFTERLPDRIWIGLKYNESTEWKWVDETLLTQRFTHYSFILCVCECHKATHNCTWYQSTLDQRSMINFIVVLSDLRWYVLDTQVKRGEELSTDHHLVMSWI</sequence>
<feature type="coiled-coil region" evidence="1">
    <location>
        <begin position="73"/>
        <end position="121"/>
    </location>
</feature>
<evidence type="ECO:0000259" key="3">
    <source>
        <dbReference type="PROSITE" id="PS50041"/>
    </source>
</evidence>
<dbReference type="PROSITE" id="PS50041">
    <property type="entry name" value="C_TYPE_LECTIN_2"/>
    <property type="match status" value="1"/>
</dbReference>
<dbReference type="SMART" id="SM00034">
    <property type="entry name" value="CLECT"/>
    <property type="match status" value="1"/>
</dbReference>
<evidence type="ECO:0000256" key="1">
    <source>
        <dbReference type="SAM" id="Coils"/>
    </source>
</evidence>
<dbReference type="InterPro" id="IPR016187">
    <property type="entry name" value="CTDL_fold"/>
</dbReference>
<reference evidence="4 5" key="1">
    <citation type="submission" date="2022-01" db="EMBL/GenBank/DDBJ databases">
        <title>A chromosome-scale genome assembly of the false clownfish, Amphiprion ocellaris.</title>
        <authorList>
            <person name="Ryu T."/>
        </authorList>
    </citation>
    <scope>NUCLEOTIDE SEQUENCE [LARGE SCALE GENOMIC DNA]</scope>
</reference>
<dbReference type="Gene3D" id="1.20.5.400">
    <property type="match status" value="4"/>
</dbReference>
<dbReference type="Ensembl" id="ENSAOCT00000009967.2">
    <property type="protein sequence ID" value="ENSAOCP00000021663.2"/>
    <property type="gene ID" value="ENSAOCG00000006633.2"/>
</dbReference>
<dbReference type="PANTHER" id="PTHR22803">
    <property type="entry name" value="MANNOSE, PHOSPHOLIPASE, LECTIN RECEPTOR RELATED"/>
    <property type="match status" value="1"/>
</dbReference>
<reference evidence="4" key="2">
    <citation type="submission" date="2025-08" db="UniProtKB">
        <authorList>
            <consortium name="Ensembl"/>
        </authorList>
    </citation>
    <scope>IDENTIFICATION</scope>
</reference>
<name>A0A3Q1C6X7_AMPOC</name>
<dbReference type="InterPro" id="IPR050111">
    <property type="entry name" value="C-type_lectin/snaclec_domain"/>
</dbReference>
<dbReference type="Proteomes" id="UP001501940">
    <property type="component" value="Chromosome 4"/>
</dbReference>
<proteinExistence type="predicted"/>
<accession>A0A3Q1C6X7</accession>
<evidence type="ECO:0000313" key="4">
    <source>
        <dbReference type="Ensembl" id="ENSAOCP00000021663.2"/>
    </source>
</evidence>
<organism evidence="4 5">
    <name type="scientific">Amphiprion ocellaris</name>
    <name type="common">Clown anemonefish</name>
    <dbReference type="NCBI Taxonomy" id="80972"/>
    <lineage>
        <taxon>Eukaryota</taxon>
        <taxon>Metazoa</taxon>
        <taxon>Chordata</taxon>
        <taxon>Craniata</taxon>
        <taxon>Vertebrata</taxon>
        <taxon>Euteleostomi</taxon>
        <taxon>Actinopterygii</taxon>
        <taxon>Neopterygii</taxon>
        <taxon>Teleostei</taxon>
        <taxon>Neoteleostei</taxon>
        <taxon>Acanthomorphata</taxon>
        <taxon>Ovalentaria</taxon>
        <taxon>Pomacentridae</taxon>
        <taxon>Amphiprion</taxon>
    </lineage>
</organism>
<protein>
    <recommendedName>
        <fullName evidence="3">C-type lectin domain-containing protein</fullName>
    </recommendedName>
</protein>
<dbReference type="InterPro" id="IPR016186">
    <property type="entry name" value="C-type_lectin-like/link_sf"/>
</dbReference>
<keyword evidence="2" id="KW-0472">Membrane</keyword>
<feature type="domain" description="C-type lectin" evidence="3">
    <location>
        <begin position="261"/>
        <end position="348"/>
    </location>
</feature>
<dbReference type="GeneTree" id="ENSGT00940000170606"/>
<keyword evidence="1" id="KW-0175">Coiled coil</keyword>
<dbReference type="Gene3D" id="3.10.100.10">
    <property type="entry name" value="Mannose-Binding Protein A, subunit A"/>
    <property type="match status" value="1"/>
</dbReference>
<dbReference type="SUPFAM" id="SSF56436">
    <property type="entry name" value="C-type lectin-like"/>
    <property type="match status" value="1"/>
</dbReference>
<feature type="coiled-coil region" evidence="1">
    <location>
        <begin position="145"/>
        <end position="245"/>
    </location>
</feature>
<dbReference type="InterPro" id="IPR001304">
    <property type="entry name" value="C-type_lectin-like"/>
</dbReference>
<dbReference type="AlphaFoldDB" id="A0A3Q1C6X7"/>
<feature type="transmembrane region" description="Helical" evidence="2">
    <location>
        <begin position="46"/>
        <end position="68"/>
    </location>
</feature>
<reference evidence="4" key="3">
    <citation type="submission" date="2025-09" db="UniProtKB">
        <authorList>
            <consortium name="Ensembl"/>
        </authorList>
    </citation>
    <scope>IDENTIFICATION</scope>
</reference>
<dbReference type="Pfam" id="PF00059">
    <property type="entry name" value="Lectin_C"/>
    <property type="match status" value="1"/>
</dbReference>
<keyword evidence="2" id="KW-0812">Transmembrane</keyword>
<keyword evidence="2" id="KW-1133">Transmembrane helix</keyword>
<keyword evidence="5" id="KW-1185">Reference proteome</keyword>
<evidence type="ECO:0000313" key="5">
    <source>
        <dbReference type="Proteomes" id="UP001501940"/>
    </source>
</evidence>